<dbReference type="Pfam" id="PF13508">
    <property type="entry name" value="Acetyltransf_7"/>
    <property type="match status" value="1"/>
</dbReference>
<comment type="miscellaneous">
    <text evidence="8">In bacteria which possess the bifunctional enzyme ornithine acetyltransferase/N-acetylglutamate synthase (ArgJ), ArgA fulfills an anaplerotic role.</text>
</comment>
<protein>
    <recommendedName>
        <fullName evidence="8">Amino-acid acetyltransferase</fullName>
        <ecNumber evidence="8">2.3.1.1</ecNumber>
    </recommendedName>
    <alternativeName>
        <fullName evidence="8">N-acetylglutamate synthase</fullName>
        <shortName evidence="8">AGS</shortName>
        <shortName evidence="8">NAGS</shortName>
    </alternativeName>
</protein>
<sequence length="449" mass="49077">MNAGIAPPTFVRWFRGAAPYIHAHRNRTFVVSFGGEALTDGRFAELVHDFALLHSVGVKLVLVHGTRPQVERRLRSRGADLRYHQGLRITDAAALECVQEAAGAVRVEIEALLSMGAANSPMAGARIRVASGNFVVAKPLGVREGVDFGYTGDVRRVDAGAMRRLLDEGSVVLVSPLGYSPTGEIFNLSAEEVATAVAGALGADKLLLLMEQACAVVPEGRMIHQMTLEEAERLLERAGSLEPGVAAHLAAAVKACRSGVTRAHLLDRHIDGALLLELFTRDGVGTLVSANPFEELRPARINDVVGILDLIRPLEETGALVNRSRERLETEIEDYVVIERDGLIVGCAALHEFPADNLGEFACLALHPDYRGERRGEKLLEFVEQRARKLGLARLFVLTTQAMQWFRERGFEPASPADLPGERRTTYSPERNSQVLIKTIRPTEIPRKS</sequence>
<evidence type="ECO:0000256" key="8">
    <source>
        <dbReference type="HAMAP-Rule" id="MF_01105"/>
    </source>
</evidence>
<keyword evidence="3 8" id="KW-0055">Arginine biosynthesis</keyword>
<dbReference type="NCBIfam" id="NF003641">
    <property type="entry name" value="PRK05279.1"/>
    <property type="match status" value="1"/>
</dbReference>
<dbReference type="GO" id="GO:0006526">
    <property type="term" value="P:L-arginine biosynthetic process"/>
    <property type="evidence" value="ECO:0007669"/>
    <property type="project" value="UniProtKB-UniRule"/>
</dbReference>
<dbReference type="InterPro" id="IPR010167">
    <property type="entry name" value="NH2A_AcTrfase"/>
</dbReference>
<dbReference type="CDD" id="cd04301">
    <property type="entry name" value="NAT_SF"/>
    <property type="match status" value="1"/>
</dbReference>
<evidence type="ECO:0000256" key="5">
    <source>
        <dbReference type="ARBA" id="ARBA00022679"/>
    </source>
</evidence>
<dbReference type="NCBIfam" id="TIGR01890">
    <property type="entry name" value="N-Ac-Glu-synth"/>
    <property type="match status" value="1"/>
</dbReference>
<evidence type="ECO:0000313" key="11">
    <source>
        <dbReference type="Proteomes" id="UP000503004"/>
    </source>
</evidence>
<dbReference type="EC" id="2.3.1.1" evidence="8"/>
<reference evidence="11" key="1">
    <citation type="submission" date="2019-12" db="EMBL/GenBank/DDBJ databases">
        <authorList>
            <person name="Awala S.I."/>
            <person name="Rhee S.K."/>
        </authorList>
    </citation>
    <scope>NUCLEOTIDE SEQUENCE [LARGE SCALE GENOMIC DNA]</scope>
    <source>
        <strain evidence="11">IM1</strain>
    </source>
</reference>
<dbReference type="Gene3D" id="3.40.630.30">
    <property type="match status" value="1"/>
</dbReference>
<dbReference type="InterPro" id="IPR033719">
    <property type="entry name" value="NAGS_kin"/>
</dbReference>
<dbReference type="RefSeq" id="WP_169603210.1">
    <property type="nucleotide sequence ID" value="NZ_CP046565.1"/>
</dbReference>
<dbReference type="PANTHER" id="PTHR30602">
    <property type="entry name" value="AMINO-ACID ACETYLTRANSFERASE"/>
    <property type="match status" value="1"/>
</dbReference>
<evidence type="ECO:0000256" key="3">
    <source>
        <dbReference type="ARBA" id="ARBA00022571"/>
    </source>
</evidence>
<organism evidence="10 11">
    <name type="scientific">Methylococcus geothermalis</name>
    <dbReference type="NCBI Taxonomy" id="2681310"/>
    <lineage>
        <taxon>Bacteria</taxon>
        <taxon>Pseudomonadati</taxon>
        <taxon>Pseudomonadota</taxon>
        <taxon>Gammaproteobacteria</taxon>
        <taxon>Methylococcales</taxon>
        <taxon>Methylococcaceae</taxon>
        <taxon>Methylococcus</taxon>
    </lineage>
</organism>
<dbReference type="InterPro" id="IPR036393">
    <property type="entry name" value="AceGlu_kinase-like_sf"/>
</dbReference>
<dbReference type="PROSITE" id="PS51186">
    <property type="entry name" value="GNAT"/>
    <property type="match status" value="1"/>
</dbReference>
<dbReference type="PANTHER" id="PTHR30602:SF12">
    <property type="entry name" value="AMINO-ACID ACETYLTRANSFERASE NAGS1, CHLOROPLASTIC-RELATED"/>
    <property type="match status" value="1"/>
</dbReference>
<dbReference type="EMBL" id="CP046565">
    <property type="protein sequence ID" value="QJD29929.1"/>
    <property type="molecule type" value="Genomic_DNA"/>
</dbReference>
<dbReference type="GO" id="GO:0005737">
    <property type="term" value="C:cytoplasm"/>
    <property type="evidence" value="ECO:0007669"/>
    <property type="project" value="UniProtKB-SubCell"/>
</dbReference>
<comment type="subcellular location">
    <subcellularLocation>
        <location evidence="8">Cytoplasm</location>
    </subcellularLocation>
</comment>
<dbReference type="SUPFAM" id="SSF53633">
    <property type="entry name" value="Carbamate kinase-like"/>
    <property type="match status" value="1"/>
</dbReference>
<dbReference type="HAMAP" id="MF_01105">
    <property type="entry name" value="N_acetyl_glu_synth"/>
    <property type="match status" value="1"/>
</dbReference>
<keyword evidence="5 8" id="KW-0808">Transferase</keyword>
<evidence type="ECO:0000259" key="9">
    <source>
        <dbReference type="PROSITE" id="PS51186"/>
    </source>
</evidence>
<evidence type="ECO:0000256" key="6">
    <source>
        <dbReference type="ARBA" id="ARBA00023315"/>
    </source>
</evidence>
<keyword evidence="6 8" id="KW-0012">Acyltransferase</keyword>
<dbReference type="SUPFAM" id="SSF55729">
    <property type="entry name" value="Acyl-CoA N-acyltransferases (Nat)"/>
    <property type="match status" value="1"/>
</dbReference>
<evidence type="ECO:0000256" key="1">
    <source>
        <dbReference type="ARBA" id="ARBA00004925"/>
    </source>
</evidence>
<feature type="domain" description="N-acetyltransferase" evidence="9">
    <location>
        <begin position="294"/>
        <end position="441"/>
    </location>
</feature>
<dbReference type="Gene3D" id="3.40.1160.10">
    <property type="entry name" value="Acetylglutamate kinase-like"/>
    <property type="match status" value="1"/>
</dbReference>
<proteinExistence type="inferred from homology"/>
<dbReference type="InterPro" id="IPR000182">
    <property type="entry name" value="GNAT_dom"/>
</dbReference>
<dbReference type="GO" id="GO:0004042">
    <property type="term" value="F:L-glutamate N-acetyltransferase activity"/>
    <property type="evidence" value="ECO:0007669"/>
    <property type="project" value="UniProtKB-UniRule"/>
</dbReference>
<accession>A0A858Q7U4</accession>
<dbReference type="UniPathway" id="UPA00068">
    <property type="reaction ID" value="UER00106"/>
</dbReference>
<keyword evidence="8" id="KW-0963">Cytoplasm</keyword>
<dbReference type="Proteomes" id="UP000503004">
    <property type="component" value="Chromosome"/>
</dbReference>
<dbReference type="PIRSF" id="PIRSF000423">
    <property type="entry name" value="ArgA"/>
    <property type="match status" value="1"/>
</dbReference>
<dbReference type="Pfam" id="PF00696">
    <property type="entry name" value="AA_kinase"/>
    <property type="match status" value="1"/>
</dbReference>
<evidence type="ECO:0000256" key="4">
    <source>
        <dbReference type="ARBA" id="ARBA00022605"/>
    </source>
</evidence>
<evidence type="ECO:0000313" key="10">
    <source>
        <dbReference type="EMBL" id="QJD29929.1"/>
    </source>
</evidence>
<name>A0A858Q7U4_9GAMM</name>
<keyword evidence="4 8" id="KW-0028">Amino-acid biosynthesis</keyword>
<evidence type="ECO:0000256" key="2">
    <source>
        <dbReference type="ARBA" id="ARBA00009145"/>
    </source>
</evidence>
<dbReference type="InterPro" id="IPR001048">
    <property type="entry name" value="Asp/Glu/Uridylate_kinase"/>
</dbReference>
<evidence type="ECO:0000256" key="7">
    <source>
        <dbReference type="ARBA" id="ARBA00048372"/>
    </source>
</evidence>
<dbReference type="AlphaFoldDB" id="A0A858Q7U4"/>
<keyword evidence="11" id="KW-1185">Reference proteome</keyword>
<comment type="catalytic activity">
    <reaction evidence="7 8">
        <text>L-glutamate + acetyl-CoA = N-acetyl-L-glutamate + CoA + H(+)</text>
        <dbReference type="Rhea" id="RHEA:24292"/>
        <dbReference type="ChEBI" id="CHEBI:15378"/>
        <dbReference type="ChEBI" id="CHEBI:29985"/>
        <dbReference type="ChEBI" id="CHEBI:44337"/>
        <dbReference type="ChEBI" id="CHEBI:57287"/>
        <dbReference type="ChEBI" id="CHEBI:57288"/>
        <dbReference type="EC" id="2.3.1.1"/>
    </reaction>
</comment>
<dbReference type="KEGG" id="metu:GNH96_08035"/>
<gene>
    <name evidence="8" type="primary">argA</name>
    <name evidence="10" type="ORF">GNH96_08035</name>
</gene>
<comment type="similarity">
    <text evidence="2 8">Belongs to the acetyltransferase family. ArgA subfamily.</text>
</comment>
<comment type="pathway">
    <text evidence="1 8">Amino-acid biosynthesis; L-arginine biosynthesis; N(2)-acetyl-L-ornithine from L-glutamate: step 1/4.</text>
</comment>
<dbReference type="InterPro" id="IPR016181">
    <property type="entry name" value="Acyl_CoA_acyltransferase"/>
</dbReference>
<dbReference type="CDD" id="cd04237">
    <property type="entry name" value="AAK_NAGS-ABP"/>
    <property type="match status" value="1"/>
</dbReference>